<keyword evidence="1" id="KW-0732">Signal</keyword>
<dbReference type="InterPro" id="IPR030678">
    <property type="entry name" value="Peptide/Ni-bd"/>
</dbReference>
<dbReference type="InterPro" id="IPR039424">
    <property type="entry name" value="SBP_5"/>
</dbReference>
<dbReference type="KEGG" id="pfla:Pflav_046610"/>
<accession>A0A6F8XWZ0</accession>
<dbReference type="GO" id="GO:0042597">
    <property type="term" value="C:periplasmic space"/>
    <property type="evidence" value="ECO:0007669"/>
    <property type="project" value="UniProtKB-ARBA"/>
</dbReference>
<dbReference type="GO" id="GO:0015833">
    <property type="term" value="P:peptide transport"/>
    <property type="evidence" value="ECO:0007669"/>
    <property type="project" value="TreeGrafter"/>
</dbReference>
<dbReference type="PANTHER" id="PTHR30290">
    <property type="entry name" value="PERIPLASMIC BINDING COMPONENT OF ABC TRANSPORTER"/>
    <property type="match status" value="1"/>
</dbReference>
<evidence type="ECO:0000313" key="4">
    <source>
        <dbReference type="Proteomes" id="UP000502508"/>
    </source>
</evidence>
<dbReference type="Gene3D" id="3.90.76.10">
    <property type="entry name" value="Dipeptide-binding Protein, Domain 1"/>
    <property type="match status" value="1"/>
</dbReference>
<sequence length="537" mass="58887">MSMAQTDRVSPPRRRTRRAMLVSPALVLAVVLSGCGMTSDDEGGSGNGGGLTKITIGLSEEPRSLASWNAYSNDGHPVLRNIEEALLNRDPQTNELVGELATEWKQQADPKTWRFTLRQGVTFHDGSPFNAEAAAYGLNWVLSKDNAFPMRTFLGPELTATVVDEYTLDVTTEAPDPILPTRLYFVTIPSMKALKEKPNEWETHPVGTGPYKFAAWNRGRDIQLTANDQWWGRKDTAAAHGSNDKVKDVTYLFRPETEVRASMVKTGEAQFVRWLTESQCGEAPKCEKGVGVETVILRLDTPNPALKDPRVREAIALSFDKSQIINNIMGGGELAAQIVGPSALGFNKSLQPYPYDQAKAKQLIAEAKADGVPVDAPLTVAAREGFILRADESIQLVAQALTDIGLTNVKSEMRETAKFEQAWTAGYQAITPDRGLIGLQQHGNELMDYSSSIEGYYACKGATSAYCDPELEKLTAAANQLAGGERDTALQNIAKYVYDRYITVPVGQPNFYFGLATGIDWKPRLDGFLLVKEMKVS</sequence>
<dbReference type="PIRSF" id="PIRSF002741">
    <property type="entry name" value="MppA"/>
    <property type="match status" value="1"/>
</dbReference>
<dbReference type="Gene3D" id="3.10.105.10">
    <property type="entry name" value="Dipeptide-binding Protein, Domain 3"/>
    <property type="match status" value="1"/>
</dbReference>
<evidence type="ECO:0000256" key="1">
    <source>
        <dbReference type="ARBA" id="ARBA00022729"/>
    </source>
</evidence>
<protein>
    <submittedName>
        <fullName evidence="3">ABC transporter substrate-binding protein</fullName>
    </submittedName>
</protein>
<name>A0A6F8XWZ0_9ACTN</name>
<dbReference type="InterPro" id="IPR000914">
    <property type="entry name" value="SBP_5_dom"/>
</dbReference>
<dbReference type="Pfam" id="PF00496">
    <property type="entry name" value="SBP_bac_5"/>
    <property type="match status" value="1"/>
</dbReference>
<feature type="domain" description="Solute-binding protein family 5" evidence="2">
    <location>
        <begin position="95"/>
        <end position="427"/>
    </location>
</feature>
<dbReference type="Proteomes" id="UP000502508">
    <property type="component" value="Chromosome"/>
</dbReference>
<dbReference type="GO" id="GO:1904680">
    <property type="term" value="F:peptide transmembrane transporter activity"/>
    <property type="evidence" value="ECO:0007669"/>
    <property type="project" value="TreeGrafter"/>
</dbReference>
<proteinExistence type="predicted"/>
<dbReference type="GO" id="GO:0043190">
    <property type="term" value="C:ATP-binding cassette (ABC) transporter complex"/>
    <property type="evidence" value="ECO:0007669"/>
    <property type="project" value="InterPro"/>
</dbReference>
<gene>
    <name evidence="3" type="ORF">Pflav_046610</name>
</gene>
<evidence type="ECO:0000313" key="3">
    <source>
        <dbReference type="EMBL" id="BCB78251.1"/>
    </source>
</evidence>
<keyword evidence="4" id="KW-1185">Reference proteome</keyword>
<dbReference type="SUPFAM" id="SSF53850">
    <property type="entry name" value="Periplasmic binding protein-like II"/>
    <property type="match status" value="1"/>
</dbReference>
<reference evidence="3 4" key="2">
    <citation type="submission" date="2020-03" db="EMBL/GenBank/DDBJ databases">
        <authorList>
            <person name="Ichikawa N."/>
            <person name="Kimura A."/>
            <person name="Kitahashi Y."/>
            <person name="Uohara A."/>
        </authorList>
    </citation>
    <scope>NUCLEOTIDE SEQUENCE [LARGE SCALE GENOMIC DNA]</scope>
    <source>
        <strain evidence="3 4">NBRC 107702</strain>
    </source>
</reference>
<dbReference type="RefSeq" id="WP_173037828.1">
    <property type="nucleotide sequence ID" value="NZ_AP022870.1"/>
</dbReference>
<dbReference type="EMBL" id="AP022870">
    <property type="protein sequence ID" value="BCB78251.1"/>
    <property type="molecule type" value="Genomic_DNA"/>
</dbReference>
<dbReference type="Gene3D" id="3.40.190.10">
    <property type="entry name" value="Periplasmic binding protein-like II"/>
    <property type="match status" value="1"/>
</dbReference>
<dbReference type="AlphaFoldDB" id="A0A6F8XWZ0"/>
<dbReference type="PANTHER" id="PTHR30290:SF38">
    <property type="entry name" value="D,D-DIPEPTIDE-BINDING PERIPLASMIC PROTEIN DDPA-RELATED"/>
    <property type="match status" value="1"/>
</dbReference>
<evidence type="ECO:0000259" key="2">
    <source>
        <dbReference type="Pfam" id="PF00496"/>
    </source>
</evidence>
<reference evidence="3 4" key="1">
    <citation type="submission" date="2020-03" db="EMBL/GenBank/DDBJ databases">
        <title>Whole genome shotgun sequence of Phytohabitans flavus NBRC 107702.</title>
        <authorList>
            <person name="Komaki H."/>
            <person name="Tamura T."/>
        </authorList>
    </citation>
    <scope>NUCLEOTIDE SEQUENCE [LARGE SCALE GENOMIC DNA]</scope>
    <source>
        <strain evidence="3 4">NBRC 107702</strain>
    </source>
</reference>
<organism evidence="3 4">
    <name type="scientific">Phytohabitans flavus</name>
    <dbReference type="NCBI Taxonomy" id="1076124"/>
    <lineage>
        <taxon>Bacteria</taxon>
        <taxon>Bacillati</taxon>
        <taxon>Actinomycetota</taxon>
        <taxon>Actinomycetes</taxon>
        <taxon>Micromonosporales</taxon>
        <taxon>Micromonosporaceae</taxon>
    </lineage>
</organism>